<dbReference type="GO" id="GO:0046872">
    <property type="term" value="F:metal ion binding"/>
    <property type="evidence" value="ECO:0007669"/>
    <property type="project" value="UniProtKB-KW"/>
</dbReference>
<dbReference type="PANTHER" id="PTHR16557">
    <property type="entry name" value="ALKYLATED DNA REPAIR PROTEIN ALKB-RELATED"/>
    <property type="match status" value="1"/>
</dbReference>
<keyword evidence="4 5" id="KW-0408">Iron</keyword>
<feature type="compositionally biased region" description="Basic and acidic residues" evidence="6">
    <location>
        <begin position="22"/>
        <end position="34"/>
    </location>
</feature>
<proteinExistence type="predicted"/>
<keyword evidence="1 5" id="KW-0479">Metal-binding</keyword>
<name>A0A6H0Y5S7_9PEZI</name>
<protein>
    <recommendedName>
        <fullName evidence="7">Alpha-ketoglutarate-dependent dioxygenase AlkB-like domain-containing protein</fullName>
    </recommendedName>
</protein>
<evidence type="ECO:0000256" key="3">
    <source>
        <dbReference type="ARBA" id="ARBA00023002"/>
    </source>
</evidence>
<feature type="region of interest" description="Disordered" evidence="6">
    <location>
        <begin position="1"/>
        <end position="51"/>
    </location>
</feature>
<feature type="compositionally biased region" description="Polar residues" evidence="6">
    <location>
        <begin position="40"/>
        <end position="50"/>
    </location>
</feature>
<sequence length="261" mass="29437">MPPDRIADDEPLNPHAKSPQAIKDEYKRHQKGGEHVGPQMISTDQQQQSDPGLHYEVKDIPGLVVYTSFLSSQSQLFLLDKLFHRDLLNPEHKTNVHMHYHIPNPPQGQSFFTHNDVFTPIDPSCHKPLTARQFLDKKLRWMTLGGQYDWTNKVYPSETPPPFPGDIKQIIETAFPMKAEAAIVNLYSPGDTLSLHRDVSEDCNQPLVSLSIGCECIFIVGLEDEKGGSKTATLRLKSGDAVLMSGESRDNVTTTRLQRRR</sequence>
<accession>A0A6H0Y5S7</accession>
<dbReference type="OrthoDB" id="6614653at2759"/>
<evidence type="ECO:0000256" key="4">
    <source>
        <dbReference type="ARBA" id="ARBA00023004"/>
    </source>
</evidence>
<reference evidence="8 9" key="1">
    <citation type="journal article" date="2016" name="Sci. Rep.">
        <title>Peltaster fructicola genome reveals evolution from an invasive phytopathogen to an ectophytic parasite.</title>
        <authorList>
            <person name="Xu C."/>
            <person name="Chen H."/>
            <person name="Gleason M.L."/>
            <person name="Xu J.R."/>
            <person name="Liu H."/>
            <person name="Zhang R."/>
            <person name="Sun G."/>
        </authorList>
    </citation>
    <scope>NUCLEOTIDE SEQUENCE [LARGE SCALE GENOMIC DNA]</scope>
    <source>
        <strain evidence="8 9">LNHT1506</strain>
    </source>
</reference>
<evidence type="ECO:0000256" key="5">
    <source>
        <dbReference type="PIRSR" id="PIRSR604574-2"/>
    </source>
</evidence>
<dbReference type="SUPFAM" id="SSF51197">
    <property type="entry name" value="Clavaminate synthase-like"/>
    <property type="match status" value="1"/>
</dbReference>
<dbReference type="GO" id="GO:0051213">
    <property type="term" value="F:dioxygenase activity"/>
    <property type="evidence" value="ECO:0007669"/>
    <property type="project" value="UniProtKB-KW"/>
</dbReference>
<dbReference type="GO" id="GO:0005634">
    <property type="term" value="C:nucleus"/>
    <property type="evidence" value="ECO:0007669"/>
    <property type="project" value="TreeGrafter"/>
</dbReference>
<dbReference type="Gene3D" id="2.60.120.590">
    <property type="entry name" value="Alpha-ketoglutarate-dependent dioxygenase AlkB-like"/>
    <property type="match status" value="1"/>
</dbReference>
<comment type="cofactor">
    <cofactor evidence="5">
        <name>Fe(2+)</name>
        <dbReference type="ChEBI" id="CHEBI:29033"/>
    </cofactor>
    <text evidence="5">Binds 1 Fe(2+) ion per subunit.</text>
</comment>
<feature type="binding site" evidence="5">
    <location>
        <position position="198"/>
    </location>
    <ligand>
        <name>Fe cation</name>
        <dbReference type="ChEBI" id="CHEBI:24875"/>
        <note>catalytic</note>
    </ligand>
</feature>
<dbReference type="InterPro" id="IPR037151">
    <property type="entry name" value="AlkB-like_sf"/>
</dbReference>
<dbReference type="EMBL" id="CP051143">
    <property type="protein sequence ID" value="QIX02326.1"/>
    <property type="molecule type" value="Genomic_DNA"/>
</dbReference>
<dbReference type="AlphaFoldDB" id="A0A6H0Y5S7"/>
<dbReference type="InterPro" id="IPR004574">
    <property type="entry name" value="Alkb"/>
</dbReference>
<evidence type="ECO:0000256" key="1">
    <source>
        <dbReference type="ARBA" id="ARBA00022723"/>
    </source>
</evidence>
<dbReference type="InterPro" id="IPR027450">
    <property type="entry name" value="AlkB-like"/>
</dbReference>
<evidence type="ECO:0000259" key="7">
    <source>
        <dbReference type="Pfam" id="PF13532"/>
    </source>
</evidence>
<dbReference type="Pfam" id="PF13532">
    <property type="entry name" value="2OG-FeII_Oxy_2"/>
    <property type="match status" value="1"/>
</dbReference>
<keyword evidence="3" id="KW-0560">Oxidoreductase</keyword>
<dbReference type="Proteomes" id="UP000503462">
    <property type="component" value="Chromosome 5"/>
</dbReference>
<keyword evidence="9" id="KW-1185">Reference proteome</keyword>
<dbReference type="PANTHER" id="PTHR16557:SF2">
    <property type="entry name" value="NUCLEIC ACID DIOXYGENASE ALKBH1"/>
    <property type="match status" value="1"/>
</dbReference>
<dbReference type="GO" id="GO:0005737">
    <property type="term" value="C:cytoplasm"/>
    <property type="evidence" value="ECO:0007669"/>
    <property type="project" value="TreeGrafter"/>
</dbReference>
<evidence type="ECO:0000256" key="2">
    <source>
        <dbReference type="ARBA" id="ARBA00022964"/>
    </source>
</evidence>
<organism evidence="8 9">
    <name type="scientific">Peltaster fructicola</name>
    <dbReference type="NCBI Taxonomy" id="286661"/>
    <lineage>
        <taxon>Eukaryota</taxon>
        <taxon>Fungi</taxon>
        <taxon>Dikarya</taxon>
        <taxon>Ascomycota</taxon>
        <taxon>Pezizomycotina</taxon>
        <taxon>Dothideomycetes</taxon>
        <taxon>Dothideomycetes incertae sedis</taxon>
        <taxon>Peltaster</taxon>
    </lineage>
</organism>
<evidence type="ECO:0000256" key="6">
    <source>
        <dbReference type="SAM" id="MobiDB-lite"/>
    </source>
</evidence>
<feature type="binding site" evidence="5">
    <location>
        <position position="196"/>
    </location>
    <ligand>
        <name>Fe cation</name>
        <dbReference type="ChEBI" id="CHEBI:24875"/>
        <note>catalytic</note>
    </ligand>
</feature>
<evidence type="ECO:0000313" key="8">
    <source>
        <dbReference type="EMBL" id="QIX02326.1"/>
    </source>
</evidence>
<gene>
    <name evidence="8" type="ORF">AMS68_007843</name>
</gene>
<evidence type="ECO:0000313" key="9">
    <source>
        <dbReference type="Proteomes" id="UP000503462"/>
    </source>
</evidence>
<keyword evidence="2" id="KW-0223">Dioxygenase</keyword>
<feature type="domain" description="Alpha-ketoglutarate-dependent dioxygenase AlkB-like" evidence="7">
    <location>
        <begin position="126"/>
        <end position="250"/>
    </location>
</feature>